<evidence type="ECO:0000256" key="1">
    <source>
        <dbReference type="ARBA" id="ARBA00022729"/>
    </source>
</evidence>
<dbReference type="STRING" id="370622.LA66_08875"/>
<organism evidence="4 5">
    <name type="scientific">Aureimonas altamirensis</name>
    <dbReference type="NCBI Taxonomy" id="370622"/>
    <lineage>
        <taxon>Bacteria</taxon>
        <taxon>Pseudomonadati</taxon>
        <taxon>Pseudomonadota</taxon>
        <taxon>Alphaproteobacteria</taxon>
        <taxon>Hyphomicrobiales</taxon>
        <taxon>Aurantimonadaceae</taxon>
        <taxon>Aureimonas</taxon>
    </lineage>
</organism>
<feature type="signal peptide" evidence="2">
    <location>
        <begin position="1"/>
        <end position="26"/>
    </location>
</feature>
<dbReference type="InterPro" id="IPR022455">
    <property type="entry name" value="Methanol_oxidation_MoxJ"/>
</dbReference>
<evidence type="ECO:0000313" key="5">
    <source>
        <dbReference type="Proteomes" id="UP000030826"/>
    </source>
</evidence>
<feature type="chain" id="PRO_5002063119" description="Solute-binding protein family 3/N-terminal domain-containing protein" evidence="2">
    <location>
        <begin position="27"/>
        <end position="302"/>
    </location>
</feature>
<dbReference type="SMART" id="SM00062">
    <property type="entry name" value="PBPb"/>
    <property type="match status" value="1"/>
</dbReference>
<dbReference type="PANTHER" id="PTHR35936">
    <property type="entry name" value="MEMBRANE-BOUND LYTIC MUREIN TRANSGLYCOSYLASE F"/>
    <property type="match status" value="1"/>
</dbReference>
<feature type="domain" description="Solute-binding protein family 3/N-terminal" evidence="3">
    <location>
        <begin position="53"/>
        <end position="292"/>
    </location>
</feature>
<dbReference type="Gene3D" id="3.40.190.10">
    <property type="entry name" value="Periplasmic binding protein-like II"/>
    <property type="match status" value="2"/>
</dbReference>
<name>A0A0B1Q6Z1_9HYPH</name>
<dbReference type="PANTHER" id="PTHR35936:SF17">
    <property type="entry name" value="ARGININE-BINDING EXTRACELLULAR PROTEIN ARTP"/>
    <property type="match status" value="1"/>
</dbReference>
<dbReference type="GO" id="GO:0042597">
    <property type="term" value="C:periplasmic space"/>
    <property type="evidence" value="ECO:0007669"/>
    <property type="project" value="InterPro"/>
</dbReference>
<dbReference type="AlphaFoldDB" id="A0A0B1Q6Z1"/>
<dbReference type="SUPFAM" id="SSF53850">
    <property type="entry name" value="Periplasmic binding protein-like II"/>
    <property type="match status" value="1"/>
</dbReference>
<keyword evidence="1 2" id="KW-0732">Signal</keyword>
<evidence type="ECO:0000259" key="3">
    <source>
        <dbReference type="SMART" id="SM00062"/>
    </source>
</evidence>
<sequence>MRAMVAKLLLTAAALALTAAAGPAGAESVGVIPQVHEPTAEERGPSPTSMSDRLMVCASAKDAPYSTAAKDGFENRIAEALAQAMDRDVEFVFSQRASIYNVRDLLEPKACDVVFGIDPGDPRVETSEPYFRTAYAFVSRADSGFDGHRWQDAGRDGLKRFATRIHSPAQTMLKYAGKYEDNLAYLYGLVNFKSNRNAFTEVAADRLASEVRNGEADLAIAFAPDVARYVAASDGELRLTLIENSLERQDGVTIPLQYGQTVGVRKGDDALLKEINEGLAKAQDRIRTILEEEGIPLLPLSS</sequence>
<evidence type="ECO:0000256" key="2">
    <source>
        <dbReference type="SAM" id="SignalP"/>
    </source>
</evidence>
<evidence type="ECO:0000313" key="4">
    <source>
        <dbReference type="EMBL" id="KHJ54692.1"/>
    </source>
</evidence>
<dbReference type="OrthoDB" id="176845at2"/>
<proteinExistence type="predicted"/>
<accession>A0A0B1Q6Z1</accession>
<comment type="caution">
    <text evidence="4">The sequence shown here is derived from an EMBL/GenBank/DDBJ whole genome shotgun (WGS) entry which is preliminary data.</text>
</comment>
<dbReference type="GO" id="GO:0046170">
    <property type="term" value="P:methanol catabolic process"/>
    <property type="evidence" value="ECO:0007669"/>
    <property type="project" value="InterPro"/>
</dbReference>
<dbReference type="NCBIfam" id="TIGR03870">
    <property type="entry name" value="ABC_MoxJ"/>
    <property type="match status" value="1"/>
</dbReference>
<reference evidence="4 5" key="1">
    <citation type="submission" date="2014-09" db="EMBL/GenBank/DDBJ databases">
        <title>Isolation and characterization of Aurantimonas altamirensis ON-56566 from clinical sample following a dog bite.</title>
        <authorList>
            <person name="Eshaghi A."/>
            <person name="Li A."/>
            <person name="Shahinas D."/>
            <person name="Bahn P."/>
            <person name="Kus J.V."/>
            <person name="Patel S.N."/>
        </authorList>
    </citation>
    <scope>NUCLEOTIDE SEQUENCE [LARGE SCALE GENOMIC DNA]</scope>
    <source>
        <strain evidence="4 5">ON-56566</strain>
    </source>
</reference>
<dbReference type="InterPro" id="IPR001638">
    <property type="entry name" value="Solute-binding_3/MltF_N"/>
</dbReference>
<dbReference type="EMBL" id="JRFJ01000002">
    <property type="protein sequence ID" value="KHJ54692.1"/>
    <property type="molecule type" value="Genomic_DNA"/>
</dbReference>
<dbReference type="Pfam" id="PF00497">
    <property type="entry name" value="SBP_bac_3"/>
    <property type="match status" value="1"/>
</dbReference>
<gene>
    <name evidence="4" type="ORF">LA66_08875</name>
</gene>
<protein>
    <recommendedName>
        <fullName evidence="3">Solute-binding protein family 3/N-terminal domain-containing protein</fullName>
    </recommendedName>
</protein>
<dbReference type="Proteomes" id="UP000030826">
    <property type="component" value="Unassembled WGS sequence"/>
</dbReference>